<proteinExistence type="predicted"/>
<reference evidence="2" key="1">
    <citation type="submission" date="2019-08" db="EMBL/GenBank/DDBJ databases">
        <authorList>
            <person name="Kucharzyk K."/>
            <person name="Murdoch R.W."/>
            <person name="Higgins S."/>
            <person name="Loffler F."/>
        </authorList>
    </citation>
    <scope>NUCLEOTIDE SEQUENCE</scope>
</reference>
<evidence type="ECO:0000259" key="1">
    <source>
        <dbReference type="PROSITE" id="PS50983"/>
    </source>
</evidence>
<dbReference type="PANTHER" id="PTHR30535">
    <property type="entry name" value="VITAMIN B12-BINDING PROTEIN"/>
    <property type="match status" value="1"/>
</dbReference>
<dbReference type="Pfam" id="PF01497">
    <property type="entry name" value="Peripla_BP_2"/>
    <property type="match status" value="1"/>
</dbReference>
<name>A0A644W4Q4_9ZZZZ</name>
<organism evidence="2">
    <name type="scientific">bioreactor metagenome</name>
    <dbReference type="NCBI Taxonomy" id="1076179"/>
    <lineage>
        <taxon>unclassified sequences</taxon>
        <taxon>metagenomes</taxon>
        <taxon>ecological metagenomes</taxon>
    </lineage>
</organism>
<sequence>MKKISLLLLVLLLPALLFAQAAAESSMLNSDYYMATDANNRTLKLEQKPSHLLIAGKAGNMPANALFLFEEVQSMDLTLPKTDQGLGDFFAFIRPDLDQKPRISQTASAEEIASRNSDLVLMKATHFESTAKKLDQLGIPNYTMNLESYEDWKAELSELGKLLKNTSRAQQLIQLYETRVKFITDRVASLKPQDKKTVLLLQAERSDAAYAYKIAPDSWMQTWMVETVGAIPVWKGANKAANGWSTVSFEQIAAWNPDLVILLSYKDASDIYLKAVQTSELWSLLDAFKQGNVKASPHDMMNYIQPVASWVLGLQWLAKEAYPALFADVDMEYEVQRFYQEFYNIHDRAKLEVLLDLYRTSVASNTL</sequence>
<gene>
    <name evidence="2" type="ORF">SDC9_44774</name>
</gene>
<dbReference type="InterPro" id="IPR002491">
    <property type="entry name" value="ABC_transptr_periplasmic_BD"/>
</dbReference>
<protein>
    <recommendedName>
        <fullName evidence="1">Fe/B12 periplasmic-binding domain-containing protein</fullName>
    </recommendedName>
</protein>
<dbReference type="InterPro" id="IPR050902">
    <property type="entry name" value="ABC_Transporter_SBP"/>
</dbReference>
<dbReference type="GO" id="GO:0071281">
    <property type="term" value="P:cellular response to iron ion"/>
    <property type="evidence" value="ECO:0007669"/>
    <property type="project" value="TreeGrafter"/>
</dbReference>
<dbReference type="SUPFAM" id="SSF53807">
    <property type="entry name" value="Helical backbone' metal receptor"/>
    <property type="match status" value="1"/>
</dbReference>
<dbReference type="PROSITE" id="PS50983">
    <property type="entry name" value="FE_B12_PBP"/>
    <property type="match status" value="1"/>
</dbReference>
<dbReference type="AlphaFoldDB" id="A0A644W4Q4"/>
<comment type="caution">
    <text evidence="2">The sequence shown here is derived from an EMBL/GenBank/DDBJ whole genome shotgun (WGS) entry which is preliminary data.</text>
</comment>
<dbReference type="EMBL" id="VSSQ01000615">
    <property type="protein sequence ID" value="MPL98568.1"/>
    <property type="molecule type" value="Genomic_DNA"/>
</dbReference>
<dbReference type="Gene3D" id="3.40.50.1980">
    <property type="entry name" value="Nitrogenase molybdenum iron protein domain"/>
    <property type="match status" value="2"/>
</dbReference>
<feature type="domain" description="Fe/B12 periplasmic-binding" evidence="1">
    <location>
        <begin position="41"/>
        <end position="325"/>
    </location>
</feature>
<evidence type="ECO:0000313" key="2">
    <source>
        <dbReference type="EMBL" id="MPL98568.1"/>
    </source>
</evidence>
<dbReference type="PANTHER" id="PTHR30535:SF34">
    <property type="entry name" value="MOLYBDATE-BINDING PROTEIN MOLA"/>
    <property type="match status" value="1"/>
</dbReference>
<accession>A0A644W4Q4</accession>